<dbReference type="GO" id="GO:0005737">
    <property type="term" value="C:cytoplasm"/>
    <property type="evidence" value="ECO:0007669"/>
    <property type="project" value="UniProtKB-SubCell"/>
</dbReference>
<evidence type="ECO:0000256" key="5">
    <source>
        <dbReference type="HAMAP-Rule" id="MF_00376"/>
    </source>
</evidence>
<dbReference type="GO" id="GO:0015937">
    <property type="term" value="P:coenzyme A biosynthetic process"/>
    <property type="evidence" value="ECO:0007669"/>
    <property type="project" value="UniProtKB-UniRule"/>
</dbReference>
<dbReference type="InterPro" id="IPR027417">
    <property type="entry name" value="P-loop_NTPase"/>
</dbReference>
<evidence type="ECO:0000256" key="1">
    <source>
        <dbReference type="ARBA" id="ARBA00009018"/>
    </source>
</evidence>
<comment type="function">
    <text evidence="5">Catalyzes the phosphorylation of the 3'-hydroxyl group of dephosphocoenzyme A to form coenzyme A.</text>
</comment>
<dbReference type="EMBL" id="CP019434">
    <property type="protein sequence ID" value="APZ43718.1"/>
    <property type="molecule type" value="Genomic_DNA"/>
</dbReference>
<dbReference type="HAMAP" id="MF_00376">
    <property type="entry name" value="Dephospho_CoA_kinase"/>
    <property type="match status" value="1"/>
</dbReference>
<dbReference type="GO" id="GO:0005524">
    <property type="term" value="F:ATP binding"/>
    <property type="evidence" value="ECO:0007669"/>
    <property type="project" value="UniProtKB-UniRule"/>
</dbReference>
<dbReference type="Proteomes" id="UP000243807">
    <property type="component" value="Chromosome"/>
</dbReference>
<reference evidence="7 8" key="1">
    <citation type="submission" date="2017-01" db="EMBL/GenBank/DDBJ databases">
        <title>Draft sequence of Acidihalobacter ferrooxidans strain DSM 14175 (strain V8).</title>
        <authorList>
            <person name="Khaleque H.N."/>
            <person name="Ramsay J.P."/>
            <person name="Murphy R.J.T."/>
            <person name="Kaksonen A.H."/>
            <person name="Boxall N.J."/>
            <person name="Watkin E.L.J."/>
        </authorList>
    </citation>
    <scope>NUCLEOTIDE SEQUENCE [LARGE SCALE GENOMIC DNA]</scope>
    <source>
        <strain evidence="7 8">V8</strain>
    </source>
</reference>
<proteinExistence type="inferred from homology"/>
<dbReference type="STRING" id="1765967.BW247_11975"/>
<dbReference type="KEGG" id="afy:BW247_11975"/>
<comment type="catalytic activity">
    <reaction evidence="5">
        <text>3'-dephospho-CoA + ATP = ADP + CoA + H(+)</text>
        <dbReference type="Rhea" id="RHEA:18245"/>
        <dbReference type="ChEBI" id="CHEBI:15378"/>
        <dbReference type="ChEBI" id="CHEBI:30616"/>
        <dbReference type="ChEBI" id="CHEBI:57287"/>
        <dbReference type="ChEBI" id="CHEBI:57328"/>
        <dbReference type="ChEBI" id="CHEBI:456216"/>
        <dbReference type="EC" id="2.7.1.24"/>
    </reaction>
</comment>
<evidence type="ECO:0000256" key="2">
    <source>
        <dbReference type="ARBA" id="ARBA00022741"/>
    </source>
</evidence>
<organism evidence="7 8">
    <name type="scientific">Acidihalobacter ferrooxydans</name>
    <dbReference type="NCBI Taxonomy" id="1765967"/>
    <lineage>
        <taxon>Bacteria</taxon>
        <taxon>Pseudomonadati</taxon>
        <taxon>Pseudomonadota</taxon>
        <taxon>Gammaproteobacteria</taxon>
        <taxon>Chromatiales</taxon>
        <taxon>Ectothiorhodospiraceae</taxon>
        <taxon>Acidihalobacter</taxon>
    </lineage>
</organism>
<dbReference type="Gene3D" id="3.40.50.300">
    <property type="entry name" value="P-loop containing nucleotide triphosphate hydrolases"/>
    <property type="match status" value="1"/>
</dbReference>
<comment type="similarity">
    <text evidence="1 5">Belongs to the CoaE family.</text>
</comment>
<dbReference type="UniPathway" id="UPA00241">
    <property type="reaction ID" value="UER00356"/>
</dbReference>
<dbReference type="Pfam" id="PF01121">
    <property type="entry name" value="CoaE"/>
    <property type="match status" value="1"/>
</dbReference>
<dbReference type="CDD" id="cd02022">
    <property type="entry name" value="DPCK"/>
    <property type="match status" value="1"/>
</dbReference>
<keyword evidence="4 5" id="KW-0173">Coenzyme A biosynthesis</keyword>
<keyword evidence="2 5" id="KW-0547">Nucleotide-binding</keyword>
<evidence type="ECO:0000256" key="3">
    <source>
        <dbReference type="ARBA" id="ARBA00022840"/>
    </source>
</evidence>
<evidence type="ECO:0000256" key="6">
    <source>
        <dbReference type="NCBIfam" id="TIGR00152"/>
    </source>
</evidence>
<name>A0A1P8UIQ6_9GAMM</name>
<dbReference type="GO" id="GO:0004140">
    <property type="term" value="F:dephospho-CoA kinase activity"/>
    <property type="evidence" value="ECO:0007669"/>
    <property type="project" value="UniProtKB-UniRule"/>
</dbReference>
<feature type="binding site" evidence="5">
    <location>
        <begin position="12"/>
        <end position="17"/>
    </location>
    <ligand>
        <name>ATP</name>
        <dbReference type="ChEBI" id="CHEBI:30616"/>
    </ligand>
</feature>
<keyword evidence="3 5" id="KW-0067">ATP-binding</keyword>
<evidence type="ECO:0000313" key="8">
    <source>
        <dbReference type="Proteomes" id="UP000243807"/>
    </source>
</evidence>
<accession>A0A1P8UIQ6</accession>
<comment type="pathway">
    <text evidence="5">Cofactor biosynthesis; coenzyme A biosynthesis; CoA from (R)-pantothenate: step 5/5.</text>
</comment>
<dbReference type="AlphaFoldDB" id="A0A1P8UIQ6"/>
<sequence>MPYLVGLTGGIGSGKSRVSQHFAKLGIDSIDSDQIARELVAPGQPALAEIMQAFGPQIIGQDGRLNRASLRKLVFDDIIARNRLENILHPRIRSTLLERSQHASSPYVLLVIPLLVENNWQTLVNRVVVVDCAPATQVRRVMQRDNIDENAVRAILAAQASRSQRLLKADDVIHNDADDANLAAQIAALHRTLLQQVEKHRPRGKTGLPGRKT</sequence>
<dbReference type="InterPro" id="IPR001977">
    <property type="entry name" value="Depp_CoAkinase"/>
</dbReference>
<comment type="subcellular location">
    <subcellularLocation>
        <location evidence="5">Cytoplasm</location>
    </subcellularLocation>
</comment>
<keyword evidence="5" id="KW-0963">Cytoplasm</keyword>
<gene>
    <name evidence="5" type="primary">coaE</name>
    <name evidence="7" type="ORF">BW247_11975</name>
</gene>
<dbReference type="PANTHER" id="PTHR10695:SF46">
    <property type="entry name" value="BIFUNCTIONAL COENZYME A SYNTHASE-RELATED"/>
    <property type="match status" value="1"/>
</dbReference>
<keyword evidence="5 7" id="KW-0418">Kinase</keyword>
<dbReference type="PROSITE" id="PS51219">
    <property type="entry name" value="DPCK"/>
    <property type="match status" value="1"/>
</dbReference>
<protein>
    <recommendedName>
        <fullName evidence="5 6">Dephospho-CoA kinase</fullName>
        <ecNumber evidence="5 6">2.7.1.24</ecNumber>
    </recommendedName>
    <alternativeName>
        <fullName evidence="5">Dephosphocoenzyme A kinase</fullName>
    </alternativeName>
</protein>
<keyword evidence="8" id="KW-1185">Reference proteome</keyword>
<dbReference type="SUPFAM" id="SSF52540">
    <property type="entry name" value="P-loop containing nucleoside triphosphate hydrolases"/>
    <property type="match status" value="1"/>
</dbReference>
<keyword evidence="5" id="KW-0808">Transferase</keyword>
<dbReference type="NCBIfam" id="TIGR00152">
    <property type="entry name" value="dephospho-CoA kinase"/>
    <property type="match status" value="1"/>
</dbReference>
<evidence type="ECO:0000256" key="4">
    <source>
        <dbReference type="ARBA" id="ARBA00022993"/>
    </source>
</evidence>
<dbReference type="PANTHER" id="PTHR10695">
    <property type="entry name" value="DEPHOSPHO-COA KINASE-RELATED"/>
    <property type="match status" value="1"/>
</dbReference>
<dbReference type="RefSeq" id="WP_076837354.1">
    <property type="nucleotide sequence ID" value="NZ_CP019434.1"/>
</dbReference>
<evidence type="ECO:0000313" key="7">
    <source>
        <dbReference type="EMBL" id="APZ43718.1"/>
    </source>
</evidence>
<dbReference type="EC" id="2.7.1.24" evidence="5 6"/>
<dbReference type="OrthoDB" id="9812943at2"/>